<accession>A0A2S5TBU1</accession>
<organism evidence="1 2">
    <name type="scientific">Solimonas fluminis</name>
    <dbReference type="NCBI Taxonomy" id="2086571"/>
    <lineage>
        <taxon>Bacteria</taxon>
        <taxon>Pseudomonadati</taxon>
        <taxon>Pseudomonadota</taxon>
        <taxon>Gammaproteobacteria</taxon>
        <taxon>Nevskiales</taxon>
        <taxon>Nevskiaceae</taxon>
        <taxon>Solimonas</taxon>
    </lineage>
</organism>
<dbReference type="Proteomes" id="UP000238220">
    <property type="component" value="Unassembled WGS sequence"/>
</dbReference>
<gene>
    <name evidence="1" type="ORF">C3942_17990</name>
</gene>
<evidence type="ECO:0000313" key="1">
    <source>
        <dbReference type="EMBL" id="PPE72435.1"/>
    </source>
</evidence>
<reference evidence="1 2" key="1">
    <citation type="submission" date="2018-02" db="EMBL/GenBank/DDBJ databases">
        <title>Genome sequencing of Solimonas sp. HR-BB.</title>
        <authorList>
            <person name="Lee Y."/>
            <person name="Jeon C.O."/>
        </authorList>
    </citation>
    <scope>NUCLEOTIDE SEQUENCE [LARGE SCALE GENOMIC DNA]</scope>
    <source>
        <strain evidence="1 2">HR-BB</strain>
    </source>
</reference>
<proteinExistence type="predicted"/>
<dbReference type="AlphaFoldDB" id="A0A2S5TBU1"/>
<protein>
    <submittedName>
        <fullName evidence="1">Uncharacterized protein</fullName>
    </submittedName>
</protein>
<dbReference type="RefSeq" id="WP_104231751.1">
    <property type="nucleotide sequence ID" value="NZ_PSNW01000012.1"/>
</dbReference>
<keyword evidence="2" id="KW-1185">Reference proteome</keyword>
<sequence length="79" mass="8473">MTAIGFIMGVVLVKTQSRVVAGLMLAWLVLGSIRLSRIRCPQCRTQVGEQGRVSGIPVLGAFPRRHCSRCGADLARPGP</sequence>
<comment type="caution">
    <text evidence="1">The sequence shown here is derived from an EMBL/GenBank/DDBJ whole genome shotgun (WGS) entry which is preliminary data.</text>
</comment>
<dbReference type="EMBL" id="PSNW01000012">
    <property type="protein sequence ID" value="PPE72435.1"/>
    <property type="molecule type" value="Genomic_DNA"/>
</dbReference>
<name>A0A2S5TBU1_9GAMM</name>
<evidence type="ECO:0000313" key="2">
    <source>
        <dbReference type="Proteomes" id="UP000238220"/>
    </source>
</evidence>